<organism evidence="4 5">
    <name type="scientific">Araneus ventricosus</name>
    <name type="common">Orbweaver spider</name>
    <name type="synonym">Epeira ventricosa</name>
    <dbReference type="NCBI Taxonomy" id="182803"/>
    <lineage>
        <taxon>Eukaryota</taxon>
        <taxon>Metazoa</taxon>
        <taxon>Ecdysozoa</taxon>
        <taxon>Arthropoda</taxon>
        <taxon>Chelicerata</taxon>
        <taxon>Arachnida</taxon>
        <taxon>Araneae</taxon>
        <taxon>Araneomorphae</taxon>
        <taxon>Entelegynae</taxon>
        <taxon>Araneoidea</taxon>
        <taxon>Araneidae</taxon>
        <taxon>Araneus</taxon>
    </lineage>
</organism>
<feature type="domain" description="BESS" evidence="3">
    <location>
        <begin position="220"/>
        <end position="259"/>
    </location>
</feature>
<dbReference type="InterPro" id="IPR006578">
    <property type="entry name" value="MADF-dom"/>
</dbReference>
<dbReference type="Proteomes" id="UP000499080">
    <property type="component" value="Unassembled WGS sequence"/>
</dbReference>
<dbReference type="InterPro" id="IPR039353">
    <property type="entry name" value="TF_Adf1"/>
</dbReference>
<dbReference type="SMART" id="SM00595">
    <property type="entry name" value="MADF"/>
    <property type="match status" value="1"/>
</dbReference>
<evidence type="ECO:0000256" key="1">
    <source>
        <dbReference type="PROSITE-ProRule" id="PRU00371"/>
    </source>
</evidence>
<evidence type="ECO:0000259" key="3">
    <source>
        <dbReference type="PROSITE" id="PS51031"/>
    </source>
</evidence>
<evidence type="ECO:0000313" key="5">
    <source>
        <dbReference type="Proteomes" id="UP000499080"/>
    </source>
</evidence>
<dbReference type="Pfam" id="PF10545">
    <property type="entry name" value="MADF_DNA_bdg"/>
    <property type="match status" value="1"/>
</dbReference>
<comment type="caution">
    <text evidence="4">The sequence shown here is derived from an EMBL/GenBank/DDBJ whole genome shotgun (WGS) entry which is preliminary data.</text>
</comment>
<comment type="subcellular location">
    <subcellularLocation>
        <location evidence="1">Nucleus</location>
    </subcellularLocation>
</comment>
<dbReference type="GO" id="GO:0006357">
    <property type="term" value="P:regulation of transcription by RNA polymerase II"/>
    <property type="evidence" value="ECO:0007669"/>
    <property type="project" value="TreeGrafter"/>
</dbReference>
<dbReference type="PROSITE" id="PS51031">
    <property type="entry name" value="BESS"/>
    <property type="match status" value="1"/>
</dbReference>
<keyword evidence="1" id="KW-0539">Nucleus</keyword>
<name>A0A4Y2EYX4_ARAVE</name>
<dbReference type="GO" id="GO:0005634">
    <property type="term" value="C:nucleus"/>
    <property type="evidence" value="ECO:0007669"/>
    <property type="project" value="UniProtKB-SubCell"/>
</dbReference>
<gene>
    <name evidence="4" type="ORF">AVEN_55790_1</name>
</gene>
<dbReference type="PANTHER" id="PTHR12243">
    <property type="entry name" value="MADF DOMAIN TRANSCRIPTION FACTOR"/>
    <property type="match status" value="1"/>
</dbReference>
<dbReference type="PANTHER" id="PTHR12243:SF60">
    <property type="entry name" value="SI:CH211-15D5.12-RELATED"/>
    <property type="match status" value="1"/>
</dbReference>
<dbReference type="OrthoDB" id="6627638at2759"/>
<evidence type="ECO:0000313" key="4">
    <source>
        <dbReference type="EMBL" id="GBM33469.1"/>
    </source>
</evidence>
<evidence type="ECO:0000259" key="2">
    <source>
        <dbReference type="PROSITE" id="PS51029"/>
    </source>
</evidence>
<reference evidence="4 5" key="1">
    <citation type="journal article" date="2019" name="Sci. Rep.">
        <title>Orb-weaving spider Araneus ventricosus genome elucidates the spidroin gene catalogue.</title>
        <authorList>
            <person name="Kono N."/>
            <person name="Nakamura H."/>
            <person name="Ohtoshi R."/>
            <person name="Moran D.A.P."/>
            <person name="Shinohara A."/>
            <person name="Yoshida Y."/>
            <person name="Fujiwara M."/>
            <person name="Mori M."/>
            <person name="Tomita M."/>
            <person name="Arakawa K."/>
        </authorList>
    </citation>
    <scope>NUCLEOTIDE SEQUENCE [LARGE SCALE GENOMIC DNA]</scope>
</reference>
<dbReference type="Pfam" id="PF02944">
    <property type="entry name" value="BESS"/>
    <property type="match status" value="1"/>
</dbReference>
<sequence length="280" mass="32320">MEHYLDGERMILEVAKYPCLYDISCNDFINHDFKRNAWIAVTKSLIGEKWDQMDEITRSTVGKEVQNRWKNLKDSFLRSLRNELGKSGNAQNTKKPYLYHKKMSFLEAVYGQRETLGNMNADEGVVNTEASEAPAERADEPVIVASSRMPKKRQTDPLEKEVLRNMNADEGVVNTEASEAPAERADEPVIVASSRMPKKRQTDPFEKEVLKVTQANMVQQDADEMFLLSQLPYIKTMRKNDKLQFQIQFLQLIQAYSNTYESTAVQYPAPCPLRPRQWHH</sequence>
<evidence type="ECO:0008006" key="6">
    <source>
        <dbReference type="Google" id="ProtNLM"/>
    </source>
</evidence>
<dbReference type="PROSITE" id="PS51029">
    <property type="entry name" value="MADF"/>
    <property type="match status" value="1"/>
</dbReference>
<proteinExistence type="predicted"/>
<protein>
    <recommendedName>
        <fullName evidence="6">MADF domain-containing protein</fullName>
    </recommendedName>
</protein>
<dbReference type="EMBL" id="BGPR01000734">
    <property type="protein sequence ID" value="GBM33469.1"/>
    <property type="molecule type" value="Genomic_DNA"/>
</dbReference>
<dbReference type="GO" id="GO:0003677">
    <property type="term" value="F:DNA binding"/>
    <property type="evidence" value="ECO:0007669"/>
    <property type="project" value="InterPro"/>
</dbReference>
<dbReference type="InterPro" id="IPR004210">
    <property type="entry name" value="BESS_motif"/>
</dbReference>
<dbReference type="AlphaFoldDB" id="A0A4Y2EYX4"/>
<feature type="domain" description="MADF" evidence="2">
    <location>
        <begin position="9"/>
        <end position="111"/>
    </location>
</feature>
<keyword evidence="5" id="KW-1185">Reference proteome</keyword>
<dbReference type="GO" id="GO:0005667">
    <property type="term" value="C:transcription regulator complex"/>
    <property type="evidence" value="ECO:0007669"/>
    <property type="project" value="TreeGrafter"/>
</dbReference>
<accession>A0A4Y2EYX4</accession>